<protein>
    <submittedName>
        <fullName evidence="5">SDR family oxidoreductase</fullName>
    </submittedName>
</protein>
<accession>A0A5B9EGX5</accession>
<keyword evidence="2" id="KW-0560">Oxidoreductase</keyword>
<dbReference type="PROSITE" id="PS00061">
    <property type="entry name" value="ADH_SHORT"/>
    <property type="match status" value="1"/>
</dbReference>
<dbReference type="SMART" id="SM00822">
    <property type="entry name" value="PKS_KR"/>
    <property type="match status" value="1"/>
</dbReference>
<dbReference type="InterPro" id="IPR036291">
    <property type="entry name" value="NAD(P)-bd_dom_sf"/>
</dbReference>
<dbReference type="AlphaFoldDB" id="A0A5B9EGX5"/>
<dbReference type="FunFam" id="3.40.50.720:FF:000084">
    <property type="entry name" value="Short-chain dehydrogenase reductase"/>
    <property type="match status" value="1"/>
</dbReference>
<organism evidence="5 6">
    <name type="scientific">Terriglobus albidus</name>
    <dbReference type="NCBI Taxonomy" id="1592106"/>
    <lineage>
        <taxon>Bacteria</taxon>
        <taxon>Pseudomonadati</taxon>
        <taxon>Acidobacteriota</taxon>
        <taxon>Terriglobia</taxon>
        <taxon>Terriglobales</taxon>
        <taxon>Acidobacteriaceae</taxon>
        <taxon>Terriglobus</taxon>
    </lineage>
</organism>
<evidence type="ECO:0000256" key="3">
    <source>
        <dbReference type="ARBA" id="ARBA00023027"/>
    </source>
</evidence>
<name>A0A5B9EGX5_9BACT</name>
<evidence type="ECO:0000259" key="4">
    <source>
        <dbReference type="SMART" id="SM00822"/>
    </source>
</evidence>
<dbReference type="InterPro" id="IPR002347">
    <property type="entry name" value="SDR_fam"/>
</dbReference>
<proteinExistence type="inferred from homology"/>
<dbReference type="EMBL" id="CP042806">
    <property type="protein sequence ID" value="QEE31473.1"/>
    <property type="molecule type" value="Genomic_DNA"/>
</dbReference>
<evidence type="ECO:0000313" key="5">
    <source>
        <dbReference type="EMBL" id="QEE31473.1"/>
    </source>
</evidence>
<dbReference type="InterPro" id="IPR020904">
    <property type="entry name" value="Sc_DH/Rdtase_CS"/>
</dbReference>
<sequence>MTAGAITAGVAGCARGASPAHTSAAQVNSRRRFARKVVLVTGATSGIGRAAAIAFAAEGAKVAFCGRREHLGQEVESAIKSQGGEAVYIRADVRDESSVQSFVDQTVQRYGRLDVAFNNAGITLEKPLHEYSAAEWDDIQNTNVRGVFLAMKYEIPHMLAAGGGNIVVTSSSNAIATTAKRSAYTASKRGLVGLVQSAALDYVDKGIRINALIPGTTDTALVRRVANMENVPDVVWKAAADMWARSHVPMKRMATAEEIASFALALASDEFPYMTGAQMVIDGGKTTRDG</sequence>
<keyword evidence="3" id="KW-0520">NAD</keyword>
<dbReference type="OrthoDB" id="110471at2"/>
<gene>
    <name evidence="5" type="ORF">FTW19_20200</name>
</gene>
<comment type="similarity">
    <text evidence="1">Belongs to the short-chain dehydrogenases/reductases (SDR) family.</text>
</comment>
<dbReference type="CDD" id="cd05233">
    <property type="entry name" value="SDR_c"/>
    <property type="match status" value="1"/>
</dbReference>
<evidence type="ECO:0000313" key="6">
    <source>
        <dbReference type="Proteomes" id="UP000321820"/>
    </source>
</evidence>
<keyword evidence="6" id="KW-1185">Reference proteome</keyword>
<dbReference type="PRINTS" id="PR00080">
    <property type="entry name" value="SDRFAMILY"/>
</dbReference>
<reference evidence="5 6" key="1">
    <citation type="submission" date="2019-08" db="EMBL/GenBank/DDBJ databases">
        <title>Complete genome sequence of Terriglobus albidus strain ORNL.</title>
        <authorList>
            <person name="Podar M."/>
        </authorList>
    </citation>
    <scope>NUCLEOTIDE SEQUENCE [LARGE SCALE GENOMIC DNA]</scope>
    <source>
        <strain evidence="5 6">ORNL</strain>
    </source>
</reference>
<dbReference type="PANTHER" id="PTHR24321">
    <property type="entry name" value="DEHYDROGENASES, SHORT CHAIN"/>
    <property type="match status" value="1"/>
</dbReference>
<evidence type="ECO:0000256" key="1">
    <source>
        <dbReference type="ARBA" id="ARBA00006484"/>
    </source>
</evidence>
<dbReference type="Proteomes" id="UP000321820">
    <property type="component" value="Chromosome"/>
</dbReference>
<dbReference type="PANTHER" id="PTHR24321:SF8">
    <property type="entry name" value="ESTRADIOL 17-BETA-DEHYDROGENASE 8-RELATED"/>
    <property type="match status" value="1"/>
</dbReference>
<dbReference type="KEGG" id="talb:FTW19_20200"/>
<dbReference type="GO" id="GO:0016491">
    <property type="term" value="F:oxidoreductase activity"/>
    <property type="evidence" value="ECO:0007669"/>
    <property type="project" value="UniProtKB-KW"/>
</dbReference>
<feature type="domain" description="Ketoreductase" evidence="4">
    <location>
        <begin position="36"/>
        <end position="216"/>
    </location>
</feature>
<dbReference type="InterPro" id="IPR057326">
    <property type="entry name" value="KR_dom"/>
</dbReference>
<dbReference type="PRINTS" id="PR00081">
    <property type="entry name" value="GDHRDH"/>
</dbReference>
<dbReference type="Gene3D" id="3.40.50.720">
    <property type="entry name" value="NAD(P)-binding Rossmann-like Domain"/>
    <property type="match status" value="1"/>
</dbReference>
<dbReference type="SUPFAM" id="SSF51735">
    <property type="entry name" value="NAD(P)-binding Rossmann-fold domains"/>
    <property type="match status" value="1"/>
</dbReference>
<evidence type="ECO:0000256" key="2">
    <source>
        <dbReference type="ARBA" id="ARBA00023002"/>
    </source>
</evidence>
<dbReference type="Pfam" id="PF13561">
    <property type="entry name" value="adh_short_C2"/>
    <property type="match status" value="1"/>
</dbReference>